<comment type="caution">
    <text evidence="2">The sequence shown here is derived from an EMBL/GenBank/DDBJ whole genome shotgun (WGS) entry which is preliminary data.</text>
</comment>
<keyword evidence="3" id="KW-1185">Reference proteome</keyword>
<evidence type="ECO:0000256" key="1">
    <source>
        <dbReference type="SAM" id="MobiDB-lite"/>
    </source>
</evidence>
<name>A0ABD2X1G1_9HYME</name>
<feature type="compositionally biased region" description="Basic residues" evidence="1">
    <location>
        <begin position="47"/>
        <end position="63"/>
    </location>
</feature>
<accession>A0ABD2X1G1</accession>
<feature type="compositionally biased region" description="Polar residues" evidence="1">
    <location>
        <begin position="66"/>
        <end position="76"/>
    </location>
</feature>
<organism evidence="2 3">
    <name type="scientific">Trichogramma kaykai</name>
    <dbReference type="NCBI Taxonomy" id="54128"/>
    <lineage>
        <taxon>Eukaryota</taxon>
        <taxon>Metazoa</taxon>
        <taxon>Ecdysozoa</taxon>
        <taxon>Arthropoda</taxon>
        <taxon>Hexapoda</taxon>
        <taxon>Insecta</taxon>
        <taxon>Pterygota</taxon>
        <taxon>Neoptera</taxon>
        <taxon>Endopterygota</taxon>
        <taxon>Hymenoptera</taxon>
        <taxon>Apocrita</taxon>
        <taxon>Proctotrupomorpha</taxon>
        <taxon>Chalcidoidea</taxon>
        <taxon>Trichogrammatidae</taxon>
        <taxon>Trichogramma</taxon>
    </lineage>
</organism>
<dbReference type="EMBL" id="JBJJXI010000059">
    <property type="protein sequence ID" value="KAL3398606.1"/>
    <property type="molecule type" value="Genomic_DNA"/>
</dbReference>
<sequence>MKVNKATSTQAHDVAVQAQGPAELAQRAWVIDRPPLPPGPRGLIVRTRPRRIGKKYRGKKMPKGKASQTERPSTSEVAIQVRREELMPLMGPQVYPPSPWDSSDDEFFFVLPEDYMPPKKGLRSAAFKTQLSEEFEAMWREIGEEICGVTRREQ</sequence>
<gene>
    <name evidence="2" type="ORF">TKK_007742</name>
</gene>
<protein>
    <submittedName>
        <fullName evidence="2">Uncharacterized protein</fullName>
    </submittedName>
</protein>
<feature type="region of interest" description="Disordered" evidence="1">
    <location>
        <begin position="28"/>
        <end position="76"/>
    </location>
</feature>
<evidence type="ECO:0000313" key="3">
    <source>
        <dbReference type="Proteomes" id="UP001627154"/>
    </source>
</evidence>
<evidence type="ECO:0000313" key="2">
    <source>
        <dbReference type="EMBL" id="KAL3398606.1"/>
    </source>
</evidence>
<reference evidence="2 3" key="1">
    <citation type="journal article" date="2024" name="bioRxiv">
        <title>A reference genome for Trichogramma kaykai: A tiny desert-dwelling parasitoid wasp with competing sex-ratio distorters.</title>
        <authorList>
            <person name="Culotta J."/>
            <person name="Lindsey A.R."/>
        </authorList>
    </citation>
    <scope>NUCLEOTIDE SEQUENCE [LARGE SCALE GENOMIC DNA]</scope>
    <source>
        <strain evidence="2 3">KSX58</strain>
    </source>
</reference>
<dbReference type="Proteomes" id="UP001627154">
    <property type="component" value="Unassembled WGS sequence"/>
</dbReference>
<dbReference type="AlphaFoldDB" id="A0ABD2X1G1"/>
<proteinExistence type="predicted"/>